<keyword evidence="2" id="KW-0614">Plasmid</keyword>
<dbReference type="SUPFAM" id="SSF47413">
    <property type="entry name" value="lambda repressor-like DNA-binding domains"/>
    <property type="match status" value="1"/>
</dbReference>
<dbReference type="OrthoDB" id="1370910at2"/>
<dbReference type="PROSITE" id="PS50943">
    <property type="entry name" value="HTH_CROC1"/>
    <property type="match status" value="1"/>
</dbReference>
<organism evidence="2 3">
    <name type="scientific">Deinococcus gobiensis (strain DSM 21396 / JCM 16679 / CGMCC 1.7299 / I-0)</name>
    <dbReference type="NCBI Taxonomy" id="745776"/>
    <lineage>
        <taxon>Bacteria</taxon>
        <taxon>Thermotogati</taxon>
        <taxon>Deinococcota</taxon>
        <taxon>Deinococci</taxon>
        <taxon>Deinococcales</taxon>
        <taxon>Deinococcaceae</taxon>
        <taxon>Deinococcus</taxon>
    </lineage>
</organism>
<dbReference type="GO" id="GO:0003677">
    <property type="term" value="F:DNA binding"/>
    <property type="evidence" value="ECO:0007669"/>
    <property type="project" value="InterPro"/>
</dbReference>
<dbReference type="AlphaFoldDB" id="H8H3V1"/>
<dbReference type="Proteomes" id="UP000007575">
    <property type="component" value="Plasmid P5"/>
</dbReference>
<dbReference type="InterPro" id="IPR001387">
    <property type="entry name" value="Cro/C1-type_HTH"/>
</dbReference>
<evidence type="ECO:0000313" key="3">
    <source>
        <dbReference type="Proteomes" id="UP000007575"/>
    </source>
</evidence>
<reference evidence="2 3" key="1">
    <citation type="journal article" date="2012" name="PLoS ONE">
        <title>Genome sequence and transcriptome analysis of the radioresistant bacterium Deinococcus gobiensis: insights into the extreme environmental adaptations.</title>
        <authorList>
            <person name="Yuan M."/>
            <person name="Chen M."/>
            <person name="Zhang W."/>
            <person name="Lu W."/>
            <person name="Wang J."/>
            <person name="Yang M."/>
            <person name="Zhao P."/>
            <person name="Tang R."/>
            <person name="Li X."/>
            <person name="Hao Y."/>
            <person name="Zhou Z."/>
            <person name="Zhan Y."/>
            <person name="Yu H."/>
            <person name="Teng C."/>
            <person name="Yan Y."/>
            <person name="Ping S."/>
            <person name="Wang Y."/>
            <person name="Lin M."/>
        </authorList>
    </citation>
    <scope>NUCLEOTIDE SEQUENCE [LARGE SCALE GENOMIC DNA]</scope>
    <source>
        <strain evidence="3">DSM 21396 / JCM 16679 / CGMCC 1.7299 / I-0</strain>
        <plasmid evidence="2">P5</plasmid>
    </source>
</reference>
<gene>
    <name evidence="2" type="ordered locus">DGo_PE0054</name>
</gene>
<dbReference type="Pfam" id="PF13560">
    <property type="entry name" value="HTH_31"/>
    <property type="match status" value="1"/>
</dbReference>
<dbReference type="EMBL" id="CP002196">
    <property type="protein sequence ID" value="AFD28198.1"/>
    <property type="molecule type" value="Genomic_DNA"/>
</dbReference>
<dbReference type="RefSeq" id="WP_014695840.1">
    <property type="nucleotide sequence ID" value="NC_017806.1"/>
</dbReference>
<evidence type="ECO:0000259" key="1">
    <source>
        <dbReference type="PROSITE" id="PS50943"/>
    </source>
</evidence>
<keyword evidence="3" id="KW-1185">Reference proteome</keyword>
<dbReference type="SMART" id="SM00530">
    <property type="entry name" value="HTH_XRE"/>
    <property type="match status" value="1"/>
</dbReference>
<sequence>MPSVAITLKTARDRLGLTQKELAIQAFKDTDFQSLISRYEAGIVEPSIATLRRLVPVLGLSLGDFDEIRDADER</sequence>
<evidence type="ECO:0000313" key="2">
    <source>
        <dbReference type="EMBL" id="AFD28198.1"/>
    </source>
</evidence>
<geneLocation type="plasmid" evidence="2 3">
    <name>P5</name>
</geneLocation>
<accession>H8H3V1</accession>
<dbReference type="InterPro" id="IPR010982">
    <property type="entry name" value="Lambda_DNA-bd_dom_sf"/>
</dbReference>
<feature type="domain" description="HTH cro/C1-type" evidence="1">
    <location>
        <begin position="8"/>
        <end position="65"/>
    </location>
</feature>
<dbReference type="KEGG" id="dgo:DGo_PE0054"/>
<protein>
    <recommendedName>
        <fullName evidence="1">HTH cro/C1-type domain-containing protein</fullName>
    </recommendedName>
</protein>
<dbReference type="Gene3D" id="1.10.260.40">
    <property type="entry name" value="lambda repressor-like DNA-binding domains"/>
    <property type="match status" value="1"/>
</dbReference>
<dbReference type="HOGENOM" id="CLU_2681613_0_0_0"/>
<dbReference type="CDD" id="cd00093">
    <property type="entry name" value="HTH_XRE"/>
    <property type="match status" value="1"/>
</dbReference>
<name>H8H3V1_DEIGI</name>
<proteinExistence type="predicted"/>